<protein>
    <recommendedName>
        <fullName evidence="4">PH domain-containing protein</fullName>
    </recommendedName>
</protein>
<feature type="transmembrane region" description="Helical" evidence="1">
    <location>
        <begin position="45"/>
        <end position="67"/>
    </location>
</feature>
<dbReference type="EMBL" id="PQSP01000006">
    <property type="protein sequence ID" value="RUS66124.1"/>
    <property type="molecule type" value="Genomic_DNA"/>
</dbReference>
<keyword evidence="1" id="KW-0812">Transmembrane</keyword>
<keyword evidence="1" id="KW-1133">Transmembrane helix</keyword>
<keyword evidence="3" id="KW-1185">Reference proteome</keyword>
<organism evidence="2 3">
    <name type="scientific">Saezia sanguinis</name>
    <dbReference type="NCBI Taxonomy" id="1965230"/>
    <lineage>
        <taxon>Bacteria</taxon>
        <taxon>Pseudomonadati</taxon>
        <taxon>Pseudomonadota</taxon>
        <taxon>Betaproteobacteria</taxon>
        <taxon>Burkholderiales</taxon>
        <taxon>Saeziaceae</taxon>
        <taxon>Saezia</taxon>
    </lineage>
</organism>
<evidence type="ECO:0000313" key="3">
    <source>
        <dbReference type="Proteomes" id="UP000286947"/>
    </source>
</evidence>
<sequence length="181" mass="19998">MNQKMQNGVTRLYPDQASYFILAGMCMTFILLVVLGLGVKTIVFNWISGLIIAGVALLAGWAILVLCSPGRVSLQLDQDGLTARTFFSCLKLRWADIEGFYLVTTGGETPSEELRIRLWDVPGKLPEKQDGAAAATSSVHQVGDFKAIHCRYGMHTFLDLANLLDTHLQRYRQQHAAVADN</sequence>
<dbReference type="RefSeq" id="WP_126980388.1">
    <property type="nucleotide sequence ID" value="NZ_PQSP01000006.1"/>
</dbReference>
<dbReference type="AlphaFoldDB" id="A0A433SBU3"/>
<gene>
    <name evidence="2" type="ORF">CUZ56_02202</name>
</gene>
<accession>A0A433SBU3</accession>
<keyword evidence="1" id="KW-0472">Membrane</keyword>
<feature type="transmembrane region" description="Helical" evidence="1">
    <location>
        <begin position="20"/>
        <end position="39"/>
    </location>
</feature>
<dbReference type="OrthoDB" id="5190396at2"/>
<evidence type="ECO:0000256" key="1">
    <source>
        <dbReference type="SAM" id="Phobius"/>
    </source>
</evidence>
<reference evidence="2 3" key="1">
    <citation type="submission" date="2018-01" db="EMBL/GenBank/DDBJ databases">
        <title>Saezia sanguinis gen. nov., sp. nov., in the order Burkholderiales isolated from human blood.</title>
        <authorList>
            <person name="Medina-Pascual M.J."/>
            <person name="Valdezate S."/>
            <person name="Monzon S."/>
            <person name="Cuesta I."/>
            <person name="Carrasco G."/>
            <person name="Villalon P."/>
            <person name="Saez-Nieto J.A."/>
        </authorList>
    </citation>
    <scope>NUCLEOTIDE SEQUENCE [LARGE SCALE GENOMIC DNA]</scope>
    <source>
        <strain evidence="2 3">CNM695-12</strain>
    </source>
</reference>
<evidence type="ECO:0008006" key="4">
    <source>
        <dbReference type="Google" id="ProtNLM"/>
    </source>
</evidence>
<proteinExistence type="predicted"/>
<evidence type="ECO:0000313" key="2">
    <source>
        <dbReference type="EMBL" id="RUS66124.1"/>
    </source>
</evidence>
<comment type="caution">
    <text evidence="2">The sequence shown here is derived from an EMBL/GenBank/DDBJ whole genome shotgun (WGS) entry which is preliminary data.</text>
</comment>
<name>A0A433SBU3_9BURK</name>
<dbReference type="Proteomes" id="UP000286947">
    <property type="component" value="Unassembled WGS sequence"/>
</dbReference>